<dbReference type="STRING" id="397945.Aave_2115"/>
<dbReference type="HOGENOM" id="CLU_027853_3_0_4"/>
<dbReference type="AlphaFoldDB" id="A1TP08"/>
<dbReference type="GO" id="GO:0005829">
    <property type="term" value="C:cytosol"/>
    <property type="evidence" value="ECO:0007669"/>
    <property type="project" value="TreeGrafter"/>
</dbReference>
<feature type="domain" description="Luciferase-like" evidence="3">
    <location>
        <begin position="57"/>
        <end position="273"/>
    </location>
</feature>
<dbReference type="SUPFAM" id="SSF51679">
    <property type="entry name" value="Bacterial luciferase-like"/>
    <property type="match status" value="1"/>
</dbReference>
<keyword evidence="1" id="KW-0560">Oxidoreductase</keyword>
<keyword evidence="2" id="KW-0503">Monooxygenase</keyword>
<dbReference type="GO" id="GO:0004497">
    <property type="term" value="F:monooxygenase activity"/>
    <property type="evidence" value="ECO:0007669"/>
    <property type="project" value="UniProtKB-KW"/>
</dbReference>
<dbReference type="InterPro" id="IPR011251">
    <property type="entry name" value="Luciferase-like_dom"/>
</dbReference>
<dbReference type="PANTHER" id="PTHR30137:SF8">
    <property type="entry name" value="BLR5498 PROTEIN"/>
    <property type="match status" value="1"/>
</dbReference>
<dbReference type="PANTHER" id="PTHR30137">
    <property type="entry name" value="LUCIFERASE-LIKE MONOOXYGENASE"/>
    <property type="match status" value="1"/>
</dbReference>
<protein>
    <submittedName>
        <fullName evidence="4">Luciferase family protein</fullName>
    </submittedName>
</protein>
<proteinExistence type="predicted"/>
<dbReference type="InterPro" id="IPR036661">
    <property type="entry name" value="Luciferase-like_sf"/>
</dbReference>
<accession>A1TP08</accession>
<evidence type="ECO:0000256" key="2">
    <source>
        <dbReference type="ARBA" id="ARBA00023033"/>
    </source>
</evidence>
<organism evidence="4 5">
    <name type="scientific">Paracidovorax citrulli (strain AAC00-1)</name>
    <name type="common">Acidovorax citrulli</name>
    <dbReference type="NCBI Taxonomy" id="397945"/>
    <lineage>
        <taxon>Bacteria</taxon>
        <taxon>Pseudomonadati</taxon>
        <taxon>Pseudomonadota</taxon>
        <taxon>Betaproteobacteria</taxon>
        <taxon>Burkholderiales</taxon>
        <taxon>Comamonadaceae</taxon>
        <taxon>Paracidovorax</taxon>
    </lineage>
</organism>
<evidence type="ECO:0000259" key="3">
    <source>
        <dbReference type="Pfam" id="PF00296"/>
    </source>
</evidence>
<sequence length="352" mass="38579">MTRKAARPASPNPLENENTAPMKSWIFEQFNVSADENPAAFDPANYQAELTWRRKSWADAEALGYEGIFFSEHHFGGARVSPAPALVAAAAAAVTKRLRIGVLGWVLPLSQPWRVLEEIGVLDHLSGGRLEVGLARGSSPDEAAALGVDREHLQPMFDEARHIIRKAMDTVPLEHAGTYWTLKNLHIVPSPLQRPFPPVWATVRSARAAQEAAREGHKVCTGFLSVDEVCALFDEYRNAIDAGSEDEVPSRLAIRRCIFVAPGRAEALEQADTARHRIPSILEQDTIAGSPADVVEQIVEQARRTGAGHMVGFFTGNTLDRNALLTSYRLYGLQVIPALGRHFGQQQTSLAL</sequence>
<name>A1TP08_PARC0</name>
<evidence type="ECO:0000313" key="4">
    <source>
        <dbReference type="EMBL" id="ABM32696.1"/>
    </source>
</evidence>
<dbReference type="Proteomes" id="UP000002596">
    <property type="component" value="Chromosome"/>
</dbReference>
<dbReference type="eggNOG" id="COG2141">
    <property type="taxonomic scope" value="Bacteria"/>
</dbReference>
<gene>
    <name evidence="4" type="ordered locus">Aave_2115</name>
</gene>
<dbReference type="Pfam" id="PF00296">
    <property type="entry name" value="Bac_luciferase"/>
    <property type="match status" value="1"/>
</dbReference>
<dbReference type="InterPro" id="IPR050766">
    <property type="entry name" value="Bact_Lucif_Oxidored"/>
</dbReference>
<dbReference type="EMBL" id="CP000512">
    <property type="protein sequence ID" value="ABM32696.1"/>
    <property type="molecule type" value="Genomic_DNA"/>
</dbReference>
<reference evidence="4" key="1">
    <citation type="submission" date="2006-12" db="EMBL/GenBank/DDBJ databases">
        <title>Complete sequence of Acidovorax avenae subsp. citrulli AAC00-1.</title>
        <authorList>
            <consortium name="US DOE Joint Genome Institute"/>
            <person name="Copeland A."/>
            <person name="Lucas S."/>
            <person name="Lapidus A."/>
            <person name="Barry K."/>
            <person name="Detter J.C."/>
            <person name="Glavina del Rio T."/>
            <person name="Dalin E."/>
            <person name="Tice H."/>
            <person name="Pitluck S."/>
            <person name="Kiss H."/>
            <person name="Brettin T."/>
            <person name="Bruce D."/>
            <person name="Han C."/>
            <person name="Tapia R."/>
            <person name="Gilna P."/>
            <person name="Schmutz J."/>
            <person name="Larimer F."/>
            <person name="Land M."/>
            <person name="Hauser L."/>
            <person name="Kyrpides N."/>
            <person name="Kim E."/>
            <person name="Stahl D."/>
            <person name="Richardson P."/>
        </authorList>
    </citation>
    <scope>NUCLEOTIDE SEQUENCE</scope>
    <source>
        <strain evidence="4">AAC00-1</strain>
    </source>
</reference>
<dbReference type="Gene3D" id="3.20.20.30">
    <property type="entry name" value="Luciferase-like domain"/>
    <property type="match status" value="1"/>
</dbReference>
<dbReference type="GO" id="GO:0016705">
    <property type="term" value="F:oxidoreductase activity, acting on paired donors, with incorporation or reduction of molecular oxygen"/>
    <property type="evidence" value="ECO:0007669"/>
    <property type="project" value="InterPro"/>
</dbReference>
<evidence type="ECO:0000313" key="5">
    <source>
        <dbReference type="Proteomes" id="UP000002596"/>
    </source>
</evidence>
<dbReference type="KEGG" id="aav:Aave_2115"/>
<evidence type="ECO:0000256" key="1">
    <source>
        <dbReference type="ARBA" id="ARBA00023002"/>
    </source>
</evidence>